<protein>
    <recommendedName>
        <fullName evidence="3">Nitrogen regulatory protein P-II</fullName>
    </recommendedName>
</protein>
<evidence type="ECO:0000313" key="1">
    <source>
        <dbReference type="EMBL" id="EFY09558.1"/>
    </source>
</evidence>
<reference evidence="1" key="1">
    <citation type="submission" date="2011-01" db="EMBL/GenBank/DDBJ databases">
        <authorList>
            <person name="Muzny D."/>
            <person name="Qin X."/>
            <person name="Buhay C."/>
            <person name="Dugan-Rocha S."/>
            <person name="Ding Y."/>
            <person name="Chen G."/>
            <person name="Hawes A."/>
            <person name="Holder M."/>
            <person name="Jhangiani S."/>
            <person name="Johnson A."/>
            <person name="Khan Z."/>
            <person name="Li Z."/>
            <person name="Liu W."/>
            <person name="Liu X."/>
            <person name="Perez L."/>
            <person name="Shen H."/>
            <person name="Wang Q."/>
            <person name="Watt J."/>
            <person name="Xi L."/>
            <person name="Xin Y."/>
            <person name="Zhou J."/>
            <person name="Deng J."/>
            <person name="Jiang H."/>
            <person name="Liu Y."/>
            <person name="Qu J."/>
            <person name="Song X.-Z."/>
            <person name="Zhang L."/>
            <person name="Villasana D."/>
            <person name="Johnson A."/>
            <person name="Liu J."/>
            <person name="Liyanage D."/>
            <person name="Lorensuhewa L."/>
            <person name="Robinson T."/>
            <person name="Song A."/>
            <person name="Song B.-B."/>
            <person name="Dinh H."/>
            <person name="Thornton R."/>
            <person name="Coyle M."/>
            <person name="Francisco L."/>
            <person name="Jackson L."/>
            <person name="Javaid M."/>
            <person name="Korchina V."/>
            <person name="Kovar C."/>
            <person name="Mata R."/>
            <person name="Mathew T."/>
            <person name="Ngo R."/>
            <person name="Nguyen L."/>
            <person name="Nguyen N."/>
            <person name="Okwuonu G."/>
            <person name="Ongeri F."/>
            <person name="Pham C."/>
            <person name="Simmons D."/>
            <person name="Wilczek-Boney K."/>
            <person name="Hale W."/>
            <person name="Jakkamsetti A."/>
            <person name="Pham P."/>
            <person name="Ruth R."/>
            <person name="San Lucas F."/>
            <person name="Warren J."/>
            <person name="Zhang J."/>
            <person name="Zhao Z."/>
            <person name="Zhou C."/>
            <person name="Zhu D."/>
            <person name="Lee S."/>
            <person name="Bess C."/>
            <person name="Blankenburg K."/>
            <person name="Forbes L."/>
            <person name="Fu Q."/>
            <person name="Gubbala S."/>
            <person name="Hirani K."/>
            <person name="Jayaseelan J.C."/>
            <person name="Lara F."/>
            <person name="Munidasa M."/>
            <person name="Palculict T."/>
            <person name="Patil S."/>
            <person name="Pu L.-L."/>
            <person name="Saada N."/>
            <person name="Tang L."/>
            <person name="Weissenberger G."/>
            <person name="Zhu Y."/>
            <person name="Hemphill L."/>
            <person name="Shang Y."/>
            <person name="Youmans B."/>
            <person name="Ayvaz T."/>
            <person name="Ross M."/>
            <person name="Santibanez J."/>
            <person name="Aqrawi P."/>
            <person name="Gross S."/>
            <person name="Joshi V."/>
            <person name="Fowler G."/>
            <person name="Nazareth L."/>
            <person name="Reid J."/>
            <person name="Worley K."/>
            <person name="Petrosino J."/>
            <person name="Highlander S."/>
            <person name="Gibbs R."/>
        </authorList>
    </citation>
    <scope>NUCLEOTIDE SEQUENCE [LARGE SCALE GENOMIC DNA]</scope>
    <source>
        <strain evidence="1">ATCC 19414</strain>
    </source>
</reference>
<evidence type="ECO:0008006" key="3">
    <source>
        <dbReference type="Google" id="ProtNLM"/>
    </source>
</evidence>
<dbReference type="InterPro" id="IPR002187">
    <property type="entry name" value="N-reg_PII"/>
</dbReference>
<evidence type="ECO:0000313" key="2">
    <source>
        <dbReference type="Proteomes" id="UP000003028"/>
    </source>
</evidence>
<accession>E7FUR6</accession>
<dbReference type="Gene3D" id="3.30.70.120">
    <property type="match status" value="2"/>
</dbReference>
<gene>
    <name evidence="1" type="ORF">HMPREF0357_10353</name>
</gene>
<sequence>MMPFELSNLIMVCSIVEREHGSHILSISRQVGATGGTVFQGRGCVRDRLLNMLGIEERRKEVCITIMPEMFETDFYERIQMHTQFKKPDTGVVFSVPLKSVLGIQKLPGHVKTIKEGERNMGTDAIFIIVDDGLAQDVMHVAKNHGATGGTIIHARGSGTHEHEKLFNMDIEPEKEIILILSKMELTSSIVEALNTSFEIDKPGHGVIFVIETSRTLGLLGQQ</sequence>
<dbReference type="InterPro" id="IPR011322">
    <property type="entry name" value="N-reg_PII-like_a/b"/>
</dbReference>
<dbReference type="GO" id="GO:0030234">
    <property type="term" value="F:enzyme regulator activity"/>
    <property type="evidence" value="ECO:0007669"/>
    <property type="project" value="InterPro"/>
</dbReference>
<organism evidence="1 2">
    <name type="scientific">Erysipelothrix rhusiopathiae ATCC 19414</name>
    <dbReference type="NCBI Taxonomy" id="525280"/>
    <lineage>
        <taxon>Bacteria</taxon>
        <taxon>Bacillati</taxon>
        <taxon>Bacillota</taxon>
        <taxon>Erysipelotrichia</taxon>
        <taxon>Erysipelotrichales</taxon>
        <taxon>Erysipelotrichaceae</taxon>
        <taxon>Erysipelothrix</taxon>
    </lineage>
</organism>
<dbReference type="SUPFAM" id="SSF54913">
    <property type="entry name" value="GlnB-like"/>
    <property type="match status" value="2"/>
</dbReference>
<dbReference type="AlphaFoldDB" id="E7FUR6"/>
<dbReference type="GO" id="GO:0006808">
    <property type="term" value="P:regulation of nitrogen utilization"/>
    <property type="evidence" value="ECO:0007669"/>
    <property type="project" value="InterPro"/>
</dbReference>
<dbReference type="Pfam" id="PF00543">
    <property type="entry name" value="P-II"/>
    <property type="match status" value="1"/>
</dbReference>
<comment type="caution">
    <text evidence="1">The sequence shown here is derived from an EMBL/GenBank/DDBJ whole genome shotgun (WGS) entry which is preliminary data.</text>
</comment>
<dbReference type="Proteomes" id="UP000003028">
    <property type="component" value="Unassembled WGS sequence"/>
</dbReference>
<name>E7FUR6_ERYRH</name>
<dbReference type="STRING" id="1648.A2I91_05450"/>
<proteinExistence type="predicted"/>
<dbReference type="OrthoDB" id="9803021at2"/>
<keyword evidence="2" id="KW-1185">Reference proteome</keyword>
<dbReference type="InterPro" id="IPR015867">
    <property type="entry name" value="N-reg_PII/ATP_PRibTrfase_C"/>
</dbReference>
<dbReference type="RefSeq" id="WP_003773545.1">
    <property type="nucleotide sequence ID" value="NZ_ACLK02000001.1"/>
</dbReference>
<dbReference type="PROSITE" id="PS51343">
    <property type="entry name" value="PII_GLNB_DOM"/>
    <property type="match status" value="1"/>
</dbReference>
<dbReference type="EMBL" id="ACLK02000001">
    <property type="protein sequence ID" value="EFY09558.1"/>
    <property type="molecule type" value="Genomic_DNA"/>
</dbReference>